<name>A0A927JA84_9ACTN</name>
<evidence type="ECO:0000256" key="1">
    <source>
        <dbReference type="SAM" id="MobiDB-lite"/>
    </source>
</evidence>
<dbReference type="InterPro" id="IPR038186">
    <property type="entry name" value="CHAD_dom_sf"/>
</dbReference>
<keyword evidence="5" id="KW-1185">Reference proteome</keyword>
<reference evidence="4" key="1">
    <citation type="submission" date="2020-09" db="EMBL/GenBank/DDBJ databases">
        <title>Hoyosella lacisalsi sp. nov., a halotolerant actinobacterium isolated from soil of Lake Gudzhirganskoe.</title>
        <authorList>
            <person name="Yang Q."/>
            <person name="Guo P.Y."/>
            <person name="Liu S.W."/>
            <person name="Li F.N."/>
            <person name="Sun C.H."/>
        </authorList>
    </citation>
    <scope>NUCLEOTIDE SEQUENCE</scope>
    <source>
        <strain evidence="4">G463</strain>
    </source>
</reference>
<proteinExistence type="predicted"/>
<dbReference type="InterPro" id="IPR007899">
    <property type="entry name" value="CHAD_dom"/>
</dbReference>
<comment type="caution">
    <text evidence="4">The sequence shown here is derived from an EMBL/GenBank/DDBJ whole genome shotgun (WGS) entry which is preliminary data.</text>
</comment>
<dbReference type="Pfam" id="PF01928">
    <property type="entry name" value="CYTH"/>
    <property type="match status" value="1"/>
</dbReference>
<gene>
    <name evidence="4" type="ORF">HT102_03505</name>
</gene>
<dbReference type="PANTHER" id="PTHR39339">
    <property type="entry name" value="SLR1444 PROTEIN"/>
    <property type="match status" value="1"/>
</dbReference>
<protein>
    <submittedName>
        <fullName evidence="4">CYTH and CHAD domain-containing protein</fullName>
    </submittedName>
</protein>
<dbReference type="SMART" id="SM00880">
    <property type="entry name" value="CHAD"/>
    <property type="match status" value="1"/>
</dbReference>
<evidence type="ECO:0000259" key="3">
    <source>
        <dbReference type="PROSITE" id="PS51708"/>
    </source>
</evidence>
<dbReference type="PANTHER" id="PTHR39339:SF1">
    <property type="entry name" value="CHAD DOMAIN-CONTAINING PROTEIN"/>
    <property type="match status" value="1"/>
</dbReference>
<dbReference type="CDD" id="cd07374">
    <property type="entry name" value="CYTH-like_Pase"/>
    <property type="match status" value="1"/>
</dbReference>
<feature type="domain" description="CHAD" evidence="3">
    <location>
        <begin position="241"/>
        <end position="531"/>
    </location>
</feature>
<evidence type="ECO:0000259" key="2">
    <source>
        <dbReference type="PROSITE" id="PS51707"/>
    </source>
</evidence>
<organism evidence="4 5">
    <name type="scientific">Lolliginicoccus lacisalsi</name>
    <dbReference type="NCBI Taxonomy" id="2742202"/>
    <lineage>
        <taxon>Bacteria</taxon>
        <taxon>Bacillati</taxon>
        <taxon>Actinomycetota</taxon>
        <taxon>Actinomycetes</taxon>
        <taxon>Mycobacteriales</taxon>
        <taxon>Hoyosellaceae</taxon>
        <taxon>Lolliginicoccus</taxon>
    </lineage>
</organism>
<dbReference type="InterPro" id="IPR023577">
    <property type="entry name" value="CYTH_domain"/>
</dbReference>
<dbReference type="SUPFAM" id="SSF55154">
    <property type="entry name" value="CYTH-like phosphatases"/>
    <property type="match status" value="1"/>
</dbReference>
<sequence>MAVTESIERELKFEAGIDIAFPRLDTVKRVAEARGPDRAQLSATYFDTPGLDLSRARITLRHRTGGSDAGWHLKLPSSEGARREVHSPLTDLASGPPSDLIDHIQVHVRGQELFPIAVIVNQRSTTTLIGKDGAALAEVTDDHVTGLSVRPGLRHETHWREWEAALITGDEKLLDAIRERVLAAGAHDSPSPSKLARTIGPLTDSPARGTSPGHGDAGSDPAGSDPAGSDPAGSEDARFPRGTAGALAVDSLRTHRAAFLAHDPLVRANAPDAIHQMRVAARRMRSVLRAYRPILDRSRTDPVESELKWLAKVLGEARDAEVMHRRLAALIDTQAPGTIATSTRKSLLGTQQEAFDAAFAAVVEALRSDRYFDLLTSLDQLLGAESFNRKARSDAEEIVDKALLRLFRRIRGHVRDAAAAASQQERDPLLHTVRKESKRLRYAAEVASKHHVGRKPLKRIKRARNAAEDVQEILGEHQDGVITRALLDDYSGRAAAISVPANELARLAGYEQALADIAEARFKPAWKKLRKAIRQL</sequence>
<dbReference type="PROSITE" id="PS51708">
    <property type="entry name" value="CHAD"/>
    <property type="match status" value="1"/>
</dbReference>
<feature type="domain" description="CYTH" evidence="2">
    <location>
        <begin position="6"/>
        <end position="205"/>
    </location>
</feature>
<dbReference type="Gene3D" id="1.40.20.10">
    <property type="entry name" value="CHAD domain"/>
    <property type="match status" value="1"/>
</dbReference>
<dbReference type="InterPro" id="IPR033469">
    <property type="entry name" value="CYTH-like_dom_sf"/>
</dbReference>
<dbReference type="Pfam" id="PF05235">
    <property type="entry name" value="CHAD"/>
    <property type="match status" value="1"/>
</dbReference>
<feature type="region of interest" description="Disordered" evidence="1">
    <location>
        <begin position="185"/>
        <end position="240"/>
    </location>
</feature>
<dbReference type="Proteomes" id="UP000642993">
    <property type="component" value="Unassembled WGS sequence"/>
</dbReference>
<accession>A0A927JA84</accession>
<evidence type="ECO:0000313" key="4">
    <source>
        <dbReference type="EMBL" id="MBD8505556.1"/>
    </source>
</evidence>
<dbReference type="AlphaFoldDB" id="A0A927JA84"/>
<dbReference type="PROSITE" id="PS51707">
    <property type="entry name" value="CYTH"/>
    <property type="match status" value="1"/>
</dbReference>
<dbReference type="EMBL" id="JACYWE010000002">
    <property type="protein sequence ID" value="MBD8505556.1"/>
    <property type="molecule type" value="Genomic_DNA"/>
</dbReference>
<dbReference type="Gene3D" id="2.40.320.10">
    <property type="entry name" value="Hypothetical Protein Pfu-838710-001"/>
    <property type="match status" value="1"/>
</dbReference>
<dbReference type="SMART" id="SM01118">
    <property type="entry name" value="CYTH"/>
    <property type="match status" value="1"/>
</dbReference>
<evidence type="ECO:0000313" key="5">
    <source>
        <dbReference type="Proteomes" id="UP000642993"/>
    </source>
</evidence>
<dbReference type="RefSeq" id="WP_192038052.1">
    <property type="nucleotide sequence ID" value="NZ_JACYWE010000002.1"/>
</dbReference>